<dbReference type="AlphaFoldDB" id="A0A4S2KTQ1"/>
<feature type="region of interest" description="Disordered" evidence="1">
    <location>
        <begin position="673"/>
        <end position="715"/>
    </location>
</feature>
<evidence type="ECO:0000313" key="2">
    <source>
        <dbReference type="EMBL" id="TGZ53423.1"/>
    </source>
</evidence>
<evidence type="ECO:0000313" key="3">
    <source>
        <dbReference type="Proteomes" id="UP000310200"/>
    </source>
</evidence>
<organism evidence="2 3">
    <name type="scientific">Temnothorax longispinosus</name>
    <dbReference type="NCBI Taxonomy" id="300112"/>
    <lineage>
        <taxon>Eukaryota</taxon>
        <taxon>Metazoa</taxon>
        <taxon>Ecdysozoa</taxon>
        <taxon>Arthropoda</taxon>
        <taxon>Hexapoda</taxon>
        <taxon>Insecta</taxon>
        <taxon>Pterygota</taxon>
        <taxon>Neoptera</taxon>
        <taxon>Endopterygota</taxon>
        <taxon>Hymenoptera</taxon>
        <taxon>Apocrita</taxon>
        <taxon>Aculeata</taxon>
        <taxon>Formicoidea</taxon>
        <taxon>Formicidae</taxon>
        <taxon>Myrmicinae</taxon>
        <taxon>Temnothorax</taxon>
    </lineage>
</organism>
<gene>
    <name evidence="2" type="ORF">DBV15_01497</name>
</gene>
<proteinExistence type="predicted"/>
<reference evidence="2 3" key="1">
    <citation type="journal article" date="2019" name="Philos. Trans. R. Soc. Lond., B, Biol. Sci.">
        <title>Ant behaviour and brain gene expression of defending hosts depend on the ecological success of the intruding social parasite.</title>
        <authorList>
            <person name="Kaur R."/>
            <person name="Stoldt M."/>
            <person name="Jongepier E."/>
            <person name="Feldmeyer B."/>
            <person name="Menzel F."/>
            <person name="Bornberg-Bauer E."/>
            <person name="Foitzik S."/>
        </authorList>
    </citation>
    <scope>NUCLEOTIDE SEQUENCE [LARGE SCALE GENOMIC DNA]</scope>
    <source>
        <tissue evidence="2">Whole body</tissue>
    </source>
</reference>
<name>A0A4S2KTQ1_9HYME</name>
<dbReference type="EMBL" id="QBLH01001040">
    <property type="protein sequence ID" value="TGZ53423.1"/>
    <property type="molecule type" value="Genomic_DNA"/>
</dbReference>
<feature type="region of interest" description="Disordered" evidence="1">
    <location>
        <begin position="349"/>
        <end position="375"/>
    </location>
</feature>
<comment type="caution">
    <text evidence="2">The sequence shown here is derived from an EMBL/GenBank/DDBJ whole genome shotgun (WGS) entry which is preliminary data.</text>
</comment>
<keyword evidence="3" id="KW-1185">Reference proteome</keyword>
<feature type="region of interest" description="Disordered" evidence="1">
    <location>
        <begin position="38"/>
        <end position="60"/>
    </location>
</feature>
<evidence type="ECO:0000256" key="1">
    <source>
        <dbReference type="SAM" id="MobiDB-lite"/>
    </source>
</evidence>
<feature type="compositionally biased region" description="Polar residues" evidence="1">
    <location>
        <begin position="351"/>
        <end position="369"/>
    </location>
</feature>
<feature type="compositionally biased region" description="Basic and acidic residues" evidence="1">
    <location>
        <begin position="674"/>
        <end position="715"/>
    </location>
</feature>
<accession>A0A4S2KTQ1</accession>
<sequence>MLFLLNSKKKTIPRERSANETSFRACLRRRRQLLIQSSLFSRAPSSKTRKDGGEEEPPTELQRSFMHRICIRGCKMRAAVGVVTAISPGSEQCHGHIPPLPARRRGCRLSRAQARISTPGGDRRAAERKRNAGERHVRVYVNALPEVLWMALDHKYGSWFDYMEPHVKPTTPAQPFPPPTPSLFHPILRRPRLASHASANVAALYPPLAISSLPFIRDMRHDIIALSLSTEYCIGEKQEVNLTRRAGNVIVPNDAFTPTCRTPRRYTAVIVVCRGEKRSEVHDYTNRGGRGRKRGRTPANLCPIIFMGEQCSPFTAHIVATPPPDSQEIERALKCAGVTDMQLALHGKRPAQNSTIRQQSGRRGETMTSCAPPRNKPYTAVNDPLLLFPFSRRTTATVVQSATAYRKPLLLRAELRDVHTDRESKYAIKISREIITSKACKNTAHDRSRRSVRAETATGSSLFTQTRYENMGVGLIDLTEEENAPFERRDLRAIIAVTPITNISRSDKTPEMEDARDLSESRISFTRRCSRDDRDLIEIPRRDTSAEKVPINSGKHAFREIAAIHNDVCYWMRVSHGFSTRATSPLVHRSTYLKTCKPALRDGIKCRVTRRWNELSGRAVGFEIHACDDQSTQGRNGEGGKCSDANRTRYRRARAHDHESMNGRHFAAMLLAPELKRERDAERRSPKKDGELTDEEERRRERKRERGKEEERKKH</sequence>
<protein>
    <submittedName>
        <fullName evidence="2">Uncharacterized protein</fullName>
    </submittedName>
</protein>
<dbReference type="Proteomes" id="UP000310200">
    <property type="component" value="Unassembled WGS sequence"/>
</dbReference>